<dbReference type="GO" id="GO:0005840">
    <property type="term" value="C:ribosome"/>
    <property type="evidence" value="ECO:0007669"/>
    <property type="project" value="UniProtKB-KW"/>
</dbReference>
<dbReference type="NCBIfam" id="TIGR01032">
    <property type="entry name" value="rplT_bact"/>
    <property type="match status" value="1"/>
</dbReference>
<dbReference type="EMBL" id="LBYA01000008">
    <property type="protein sequence ID" value="KKR43812.1"/>
    <property type="molecule type" value="Genomic_DNA"/>
</dbReference>
<accession>A0A0G0U0W7</accession>
<dbReference type="GO" id="GO:0000027">
    <property type="term" value="P:ribosomal large subunit assembly"/>
    <property type="evidence" value="ECO:0007669"/>
    <property type="project" value="UniProtKB-UniRule"/>
</dbReference>
<comment type="similarity">
    <text evidence="1 7 8">Belongs to the bacterial ribosomal protein bL20 family.</text>
</comment>
<gene>
    <name evidence="7" type="primary">rplT</name>
    <name evidence="9" type="ORF">UT76_C0008G0023</name>
</gene>
<evidence type="ECO:0000256" key="1">
    <source>
        <dbReference type="ARBA" id="ARBA00007698"/>
    </source>
</evidence>
<dbReference type="CDD" id="cd07026">
    <property type="entry name" value="Ribosomal_L20"/>
    <property type="match status" value="1"/>
</dbReference>
<dbReference type="AlphaFoldDB" id="A0A0G0U0W7"/>
<keyword evidence="3 7" id="KW-0694">RNA-binding</keyword>
<name>A0A0G0U0W7_9BACT</name>
<keyword evidence="4 7" id="KW-0689">Ribosomal protein</keyword>
<comment type="caution">
    <text evidence="9">The sequence shown here is derived from an EMBL/GenBank/DDBJ whole genome shotgun (WGS) entry which is preliminary data.</text>
</comment>
<evidence type="ECO:0000256" key="8">
    <source>
        <dbReference type="RuleBase" id="RU000560"/>
    </source>
</evidence>
<dbReference type="GO" id="GO:0003735">
    <property type="term" value="F:structural constituent of ribosome"/>
    <property type="evidence" value="ECO:0007669"/>
    <property type="project" value="InterPro"/>
</dbReference>
<evidence type="ECO:0000256" key="6">
    <source>
        <dbReference type="ARBA" id="ARBA00035172"/>
    </source>
</evidence>
<dbReference type="Pfam" id="PF00453">
    <property type="entry name" value="Ribosomal_L20"/>
    <property type="match status" value="1"/>
</dbReference>
<dbReference type="Gene3D" id="6.10.160.10">
    <property type="match status" value="1"/>
</dbReference>
<evidence type="ECO:0000313" key="10">
    <source>
        <dbReference type="Proteomes" id="UP000034215"/>
    </source>
</evidence>
<evidence type="ECO:0000256" key="4">
    <source>
        <dbReference type="ARBA" id="ARBA00022980"/>
    </source>
</evidence>
<dbReference type="GO" id="GO:0006412">
    <property type="term" value="P:translation"/>
    <property type="evidence" value="ECO:0007669"/>
    <property type="project" value="InterPro"/>
</dbReference>
<dbReference type="FunFam" id="1.10.1900.20:FF:000001">
    <property type="entry name" value="50S ribosomal protein L20"/>
    <property type="match status" value="1"/>
</dbReference>
<dbReference type="InterPro" id="IPR049946">
    <property type="entry name" value="RIBOSOMAL_L20_CS"/>
</dbReference>
<dbReference type="Proteomes" id="UP000034215">
    <property type="component" value="Unassembled WGS sequence"/>
</dbReference>
<reference evidence="9 10" key="1">
    <citation type="journal article" date="2015" name="Nature">
        <title>rRNA introns, odd ribosomes, and small enigmatic genomes across a large radiation of phyla.</title>
        <authorList>
            <person name="Brown C.T."/>
            <person name="Hug L.A."/>
            <person name="Thomas B.C."/>
            <person name="Sharon I."/>
            <person name="Castelle C.J."/>
            <person name="Singh A."/>
            <person name="Wilkins M.J."/>
            <person name="Williams K.H."/>
            <person name="Banfield J.F."/>
        </authorList>
    </citation>
    <scope>NUCLEOTIDE SEQUENCE [LARGE SCALE GENOMIC DNA]</scope>
</reference>
<evidence type="ECO:0000256" key="7">
    <source>
        <dbReference type="HAMAP-Rule" id="MF_00382"/>
    </source>
</evidence>
<dbReference type="Gene3D" id="1.10.1900.20">
    <property type="entry name" value="Ribosomal protein L20"/>
    <property type="match status" value="1"/>
</dbReference>
<dbReference type="PATRIC" id="fig|1618576.3.peg.209"/>
<sequence>MRVKSISARRHRKMLSRARGFKQARSSRIQVAKEALLHAGAYAYHGRKLKKRNLRTLWITRISAAVKSYGVSYNKFIAALKKEKIEIDRKILSDIAAKDSETFKKIVLATGVIKEAGFSFTTTEK</sequence>
<evidence type="ECO:0000256" key="5">
    <source>
        <dbReference type="ARBA" id="ARBA00023274"/>
    </source>
</evidence>
<dbReference type="SUPFAM" id="SSF74731">
    <property type="entry name" value="Ribosomal protein L20"/>
    <property type="match status" value="1"/>
</dbReference>
<protein>
    <recommendedName>
        <fullName evidence="6 7">Large ribosomal subunit protein bL20</fullName>
    </recommendedName>
</protein>
<evidence type="ECO:0000256" key="2">
    <source>
        <dbReference type="ARBA" id="ARBA00022730"/>
    </source>
</evidence>
<dbReference type="HAMAP" id="MF_00382">
    <property type="entry name" value="Ribosomal_bL20"/>
    <property type="match status" value="1"/>
</dbReference>
<dbReference type="GO" id="GO:0019843">
    <property type="term" value="F:rRNA binding"/>
    <property type="evidence" value="ECO:0007669"/>
    <property type="project" value="UniProtKB-UniRule"/>
</dbReference>
<comment type="function">
    <text evidence="7 8">Binds directly to 23S ribosomal RNA and is necessary for the in vitro assembly process of the 50S ribosomal subunit. It is not involved in the protein synthesizing functions of that subunit.</text>
</comment>
<evidence type="ECO:0000313" key="9">
    <source>
        <dbReference type="EMBL" id="KKR43812.1"/>
    </source>
</evidence>
<dbReference type="InterPro" id="IPR035566">
    <property type="entry name" value="Ribosomal_protein_bL20_C"/>
</dbReference>
<dbReference type="GO" id="GO:1990904">
    <property type="term" value="C:ribonucleoprotein complex"/>
    <property type="evidence" value="ECO:0007669"/>
    <property type="project" value="UniProtKB-KW"/>
</dbReference>
<evidence type="ECO:0000256" key="3">
    <source>
        <dbReference type="ARBA" id="ARBA00022884"/>
    </source>
</evidence>
<organism evidence="9 10">
    <name type="scientific">Candidatus Woesebacteria bacterium GW2011_GWB1_40_12</name>
    <dbReference type="NCBI Taxonomy" id="1618576"/>
    <lineage>
        <taxon>Bacteria</taxon>
        <taxon>Candidatus Woeseibacteriota</taxon>
    </lineage>
</organism>
<proteinExistence type="inferred from homology"/>
<dbReference type="InterPro" id="IPR005813">
    <property type="entry name" value="Ribosomal_bL20"/>
</dbReference>
<dbReference type="PANTHER" id="PTHR10986">
    <property type="entry name" value="39S RIBOSOMAL PROTEIN L20"/>
    <property type="match status" value="1"/>
</dbReference>
<dbReference type="PRINTS" id="PR00062">
    <property type="entry name" value="RIBOSOMALL20"/>
</dbReference>
<keyword evidence="5 7" id="KW-0687">Ribonucleoprotein</keyword>
<dbReference type="PROSITE" id="PS00937">
    <property type="entry name" value="RIBOSOMAL_L20"/>
    <property type="match status" value="1"/>
</dbReference>
<keyword evidence="2 7" id="KW-0699">rRNA-binding</keyword>